<dbReference type="Proteomes" id="UP000626109">
    <property type="component" value="Unassembled WGS sequence"/>
</dbReference>
<dbReference type="EMBL" id="CAJNNW010031862">
    <property type="protein sequence ID" value="CAE8709612.1"/>
    <property type="molecule type" value="Genomic_DNA"/>
</dbReference>
<sequence>MQRSRRQVLPRGSRILRSTAALCAAAAITAGGHVFLSGLHCPGRSAARVLARAATASQVSQAFDSFVERDVLGEVAQEKPAREAVELETILPVVNDTVPVLWEKYRQLSTDFGVQRFRAKLDQSLRQAVQELIEKQQSATAHALADLDFEDESEAVEAWQLFERQFPKPAEMGSYMGTPTFEADIKYRFRRLKELMQIDSGTAIYILEKDCAILFVDPDFISRAFKAMCDGLEGGREEALKDLVLKHPGLLIADAEIVKAQLQQAKLMAVAIDATRGVFSWARGAIFDNGRKVPIGRQDDLPFGGGLPAWRRQWEAEANAREASKAEQ</sequence>
<evidence type="ECO:0000313" key="1">
    <source>
        <dbReference type="EMBL" id="CAE8709612.1"/>
    </source>
</evidence>
<proteinExistence type="predicted"/>
<evidence type="ECO:0000313" key="2">
    <source>
        <dbReference type="Proteomes" id="UP000626109"/>
    </source>
</evidence>
<protein>
    <submittedName>
        <fullName evidence="1">Uncharacterized protein</fullName>
    </submittedName>
</protein>
<comment type="caution">
    <text evidence="1">The sequence shown here is derived from an EMBL/GenBank/DDBJ whole genome shotgun (WGS) entry which is preliminary data.</text>
</comment>
<gene>
    <name evidence="1" type="ORF">PGLA2088_LOCUS35548</name>
</gene>
<organism evidence="1 2">
    <name type="scientific">Polarella glacialis</name>
    <name type="common">Dinoflagellate</name>
    <dbReference type="NCBI Taxonomy" id="89957"/>
    <lineage>
        <taxon>Eukaryota</taxon>
        <taxon>Sar</taxon>
        <taxon>Alveolata</taxon>
        <taxon>Dinophyceae</taxon>
        <taxon>Suessiales</taxon>
        <taxon>Suessiaceae</taxon>
        <taxon>Polarella</taxon>
    </lineage>
</organism>
<dbReference type="AlphaFoldDB" id="A0A813KNV4"/>
<accession>A0A813KNV4</accession>
<name>A0A813KNV4_POLGL</name>
<reference evidence="1" key="1">
    <citation type="submission" date="2021-02" db="EMBL/GenBank/DDBJ databases">
        <authorList>
            <person name="Dougan E. K."/>
            <person name="Rhodes N."/>
            <person name="Thang M."/>
            <person name="Chan C."/>
        </authorList>
    </citation>
    <scope>NUCLEOTIDE SEQUENCE</scope>
</reference>